<evidence type="ECO:0008006" key="4">
    <source>
        <dbReference type="Google" id="ProtNLM"/>
    </source>
</evidence>
<evidence type="ECO:0000313" key="2">
    <source>
        <dbReference type="EMBL" id="QDE70203.1"/>
    </source>
</evidence>
<dbReference type="AlphaFoldDB" id="A0AAE6G3C9"/>
<sequence length="478" mass="51141">MGPYAFSHFAVVATDPMTSSAPSQQLPVRGVAIALMAALSTPAWDAQAQEPSTEGSSRPESSTSQDAKTDTSPAPLSPAEELALLELPFLDLMLPSNTQAFAPRPDHGVFDTRLPGYFRIPATKVFLKIGIGATTAFTVSSKRLGTPTWFTTSAIPVRGQPFFHSPGTHSTATANPSDISLEMRSKTELGPMKLLFNTSFAQGKPTFGFHPNYAYAQLGGVLAGFTDSTFADVDAYPSTLDFEGPNALVFTKRAVARYSHSLSHDKHRRMFLHVALEQPGSNVPTSAGEPRDMLPDGVVAWRSEGGWGHLQFAGLVRAVGIQSKDSKDSKTVLGIGGNLTGAYHFAHKHTLLAGISGGQGLGAYLNDTGGAQYDAALNTAGSLKAIPLLGAYAGFTYAWTHMLSSTATYGWLKLWDRDLEASLDAKSFRRSQYASLNLVAKPMKGVLAGVEGLWGYNRAIDSQSGQAVRGQLTLQYRY</sequence>
<dbReference type="Proteomes" id="UP000320179">
    <property type="component" value="Chromosome"/>
</dbReference>
<dbReference type="RefSeq" id="WP_140794359.1">
    <property type="nucleotide sequence ID" value="NZ_CP017170.1"/>
</dbReference>
<gene>
    <name evidence="2" type="ORF">BHS09_26310</name>
</gene>
<protein>
    <recommendedName>
        <fullName evidence="4">Porin</fullName>
    </recommendedName>
</protein>
<name>A0AAE6G3C9_MYXXA</name>
<reference evidence="2 3" key="1">
    <citation type="journal article" date="2019" name="Science">
        <title>Social genes are selection hotspots in kin groups of a soil microbe.</title>
        <authorList>
            <person name="Wielgoss S."/>
            <person name="Wolfensberger R."/>
            <person name="Sun L."/>
            <person name="Fiegna F."/>
            <person name="Velicer G.J."/>
        </authorList>
    </citation>
    <scope>NUCLEOTIDE SEQUENCE [LARGE SCALE GENOMIC DNA]</scope>
    <source>
        <strain evidence="2 3">MC3.5.9c15</strain>
    </source>
</reference>
<organism evidence="2 3">
    <name type="scientific">Myxococcus xanthus</name>
    <dbReference type="NCBI Taxonomy" id="34"/>
    <lineage>
        <taxon>Bacteria</taxon>
        <taxon>Pseudomonadati</taxon>
        <taxon>Myxococcota</taxon>
        <taxon>Myxococcia</taxon>
        <taxon>Myxococcales</taxon>
        <taxon>Cystobacterineae</taxon>
        <taxon>Myxococcaceae</taxon>
        <taxon>Myxococcus</taxon>
    </lineage>
</organism>
<evidence type="ECO:0000313" key="3">
    <source>
        <dbReference type="Proteomes" id="UP000320179"/>
    </source>
</evidence>
<evidence type="ECO:0000256" key="1">
    <source>
        <dbReference type="SAM" id="MobiDB-lite"/>
    </source>
</evidence>
<feature type="region of interest" description="Disordered" evidence="1">
    <location>
        <begin position="44"/>
        <end position="76"/>
    </location>
</feature>
<dbReference type="EMBL" id="CP017174">
    <property type="protein sequence ID" value="QDE70203.1"/>
    <property type="molecule type" value="Genomic_DNA"/>
</dbReference>
<accession>A0AAE6G3C9</accession>
<feature type="compositionally biased region" description="Polar residues" evidence="1">
    <location>
        <begin position="49"/>
        <end position="66"/>
    </location>
</feature>
<proteinExistence type="predicted"/>